<dbReference type="STRING" id="562729.RNAN_1265"/>
<reference evidence="3 4" key="1">
    <citation type="journal article" date="2012" name="J. Bacteriol.">
        <title>Genome Sequence of the Protease-Producing Bacterium Rheinheimera nanhaiensis E407-8T, Isolated from Deep-Sea Sediment of the South China Sea.</title>
        <authorList>
            <person name="Zhang X.-Y."/>
            <person name="Zhang Y.-J."/>
            <person name="Qin Q.-L."/>
            <person name="Xie B.-B."/>
            <person name="Chen X.-L."/>
            <person name="Zhou B.-C."/>
            <person name="Zhang Y.-Z."/>
        </authorList>
    </citation>
    <scope>NUCLEOTIDE SEQUENCE [LARGE SCALE GENOMIC DNA]</scope>
    <source>
        <strain evidence="3 4">E407-8</strain>
    </source>
</reference>
<feature type="transmembrane region" description="Helical" evidence="2">
    <location>
        <begin position="159"/>
        <end position="176"/>
    </location>
</feature>
<feature type="transmembrane region" description="Helical" evidence="2">
    <location>
        <begin position="29"/>
        <end position="50"/>
    </location>
</feature>
<keyword evidence="4" id="KW-1185">Reference proteome</keyword>
<feature type="transmembrane region" description="Helical" evidence="2">
    <location>
        <begin position="56"/>
        <end position="73"/>
    </location>
</feature>
<name>I1DW66_9GAMM</name>
<evidence type="ECO:0000256" key="1">
    <source>
        <dbReference type="SAM" id="MobiDB-lite"/>
    </source>
</evidence>
<dbReference type="EMBL" id="BAFK01000005">
    <property type="protein sequence ID" value="GAB58294.1"/>
    <property type="molecule type" value="Genomic_DNA"/>
</dbReference>
<dbReference type="RefSeq" id="WP_008219846.1">
    <property type="nucleotide sequence ID" value="NZ_BAFK01000005.1"/>
</dbReference>
<feature type="region of interest" description="Disordered" evidence="1">
    <location>
        <begin position="256"/>
        <end position="276"/>
    </location>
</feature>
<feature type="transmembrane region" description="Helical" evidence="2">
    <location>
        <begin position="196"/>
        <end position="222"/>
    </location>
</feature>
<accession>I1DW66</accession>
<keyword evidence="2" id="KW-0472">Membrane</keyword>
<keyword evidence="2" id="KW-0812">Transmembrane</keyword>
<feature type="compositionally biased region" description="Basic residues" evidence="1">
    <location>
        <begin position="263"/>
        <end position="276"/>
    </location>
</feature>
<evidence type="ECO:0000256" key="2">
    <source>
        <dbReference type="SAM" id="Phobius"/>
    </source>
</evidence>
<evidence type="ECO:0000313" key="4">
    <source>
        <dbReference type="Proteomes" id="UP000004374"/>
    </source>
</evidence>
<dbReference type="Proteomes" id="UP000004374">
    <property type="component" value="Unassembled WGS sequence"/>
</dbReference>
<dbReference type="AlphaFoldDB" id="I1DW66"/>
<organism evidence="3 4">
    <name type="scientific">Rheinheimera nanhaiensis E407-8</name>
    <dbReference type="NCBI Taxonomy" id="562729"/>
    <lineage>
        <taxon>Bacteria</taxon>
        <taxon>Pseudomonadati</taxon>
        <taxon>Pseudomonadota</taxon>
        <taxon>Gammaproteobacteria</taxon>
        <taxon>Chromatiales</taxon>
        <taxon>Chromatiaceae</taxon>
        <taxon>Rheinheimera</taxon>
    </lineage>
</organism>
<comment type="caution">
    <text evidence="3">The sequence shown here is derived from an EMBL/GenBank/DDBJ whole genome shotgun (WGS) entry which is preliminary data.</text>
</comment>
<keyword evidence="2" id="KW-1133">Transmembrane helix</keyword>
<evidence type="ECO:0000313" key="3">
    <source>
        <dbReference type="EMBL" id="GAB58294.1"/>
    </source>
</evidence>
<proteinExistence type="predicted"/>
<protein>
    <submittedName>
        <fullName evidence="3">Uncharacterized protein</fullName>
    </submittedName>
</protein>
<gene>
    <name evidence="3" type="ORF">RNAN_1265</name>
</gene>
<sequence length="276" mass="32191">MVKWFEQANRYYSEFSGLFVHVSPMNWRVIGTLISCVLFIGYFGLVSLNLTSIPTLTKLIGLVVTEVSFLAFYRALINYKNKSTVEAFNRKQGAMLETVEQVKISKLKSILKCQQNEFLSEAKKFDEMLSLFSKHPKPFSFSVSSLAEWVYHKDARPRIITMLIFLASAVIVLSVRDEASLETVFEFYREPTWTELGFYYLIFVAFTGLTLFALSLMFKFFVQSLLRFERAYNGRKSLNLPAVQYLIRDLLTYHSNEPSNPKQNKRFLHQKRLRKK</sequence>